<evidence type="ECO:0000313" key="2">
    <source>
        <dbReference type="EMBL" id="MFB9199655.1"/>
    </source>
</evidence>
<evidence type="ECO:0000313" key="3">
    <source>
        <dbReference type="Proteomes" id="UP001589647"/>
    </source>
</evidence>
<dbReference type="Proteomes" id="UP001589647">
    <property type="component" value="Unassembled WGS sequence"/>
</dbReference>
<gene>
    <name evidence="2" type="ORF">ACFFV7_00510</name>
</gene>
<keyword evidence="1" id="KW-0472">Membrane</keyword>
<reference evidence="2 3" key="1">
    <citation type="submission" date="2024-09" db="EMBL/GenBank/DDBJ databases">
        <authorList>
            <person name="Sun Q."/>
            <person name="Mori K."/>
        </authorList>
    </citation>
    <scope>NUCLEOTIDE SEQUENCE [LARGE SCALE GENOMIC DNA]</scope>
    <source>
        <strain evidence="2 3">CCM 3426</strain>
    </source>
</reference>
<feature type="transmembrane region" description="Helical" evidence="1">
    <location>
        <begin position="35"/>
        <end position="59"/>
    </location>
</feature>
<proteinExistence type="predicted"/>
<accession>A0ABV5I6U6</accession>
<dbReference type="EMBL" id="JBHMEI010000001">
    <property type="protein sequence ID" value="MFB9199655.1"/>
    <property type="molecule type" value="Genomic_DNA"/>
</dbReference>
<protein>
    <submittedName>
        <fullName evidence="2">Uncharacterized protein</fullName>
    </submittedName>
</protein>
<keyword evidence="1" id="KW-1133">Transmembrane helix</keyword>
<comment type="caution">
    <text evidence="2">The sequence shown here is derived from an EMBL/GenBank/DDBJ whole genome shotgun (WGS) entry which is preliminary data.</text>
</comment>
<dbReference type="RefSeq" id="WP_189645365.1">
    <property type="nucleotide sequence ID" value="NZ_BMRC01000001.1"/>
</dbReference>
<name>A0ABV5I6U6_9ACTN</name>
<organism evidence="2 3">
    <name type="scientific">Nonomuraea spiralis</name>
    <dbReference type="NCBI Taxonomy" id="46182"/>
    <lineage>
        <taxon>Bacteria</taxon>
        <taxon>Bacillati</taxon>
        <taxon>Actinomycetota</taxon>
        <taxon>Actinomycetes</taxon>
        <taxon>Streptosporangiales</taxon>
        <taxon>Streptosporangiaceae</taxon>
        <taxon>Nonomuraea</taxon>
    </lineage>
</organism>
<sequence length="149" mass="16264">MRSFRRASMWLAAFVVGLPSLGVAAVVAALRGRPWVLFAVPYLVLFMLVHLVGLILLALLRFRPDWLRALVAAVAAYTIASVTPAIGTMTRFPYHVVRCGGLPVVATGLAASMSYNVPGDEDYGVTLFDGPFFCTEKEAKAADFHHYDF</sequence>
<feature type="transmembrane region" description="Helical" evidence="1">
    <location>
        <begin position="66"/>
        <end position="86"/>
    </location>
</feature>
<evidence type="ECO:0000256" key="1">
    <source>
        <dbReference type="SAM" id="Phobius"/>
    </source>
</evidence>
<keyword evidence="3" id="KW-1185">Reference proteome</keyword>
<keyword evidence="1" id="KW-0812">Transmembrane</keyword>